<proteinExistence type="inferred from homology"/>
<sequence length="292" mass="31963">MFLAMPSLQDCVQLNCGVHMPLLGLGTYHLNGEELHAAVNAALGAGYRTFDTAAVYGNEADMGRALRELLPQHGLTRDDVFIISKLDPADHGPRALDGCLRSLDQLGCGPIDLFLLHWPGTGGLDAGDTRNASNRAQSWTILEDLYASGKFRAIGISNYTPSHLSELLGNCRVTPAVLQAEFHPKLSQRELRVMCREGGVCFQAYSSLGKGALLKEPEVRAVATACGRTPTQVLLRWALQQGVSVLPRSREAQRVQENARVFDFELSPRDMLRLSSLDCGWRFCKRDPSSVA</sequence>
<organism evidence="7 8">
    <name type="scientific">Clupea harengus</name>
    <name type="common">Atlantic herring</name>
    <dbReference type="NCBI Taxonomy" id="7950"/>
    <lineage>
        <taxon>Eukaryota</taxon>
        <taxon>Metazoa</taxon>
        <taxon>Chordata</taxon>
        <taxon>Craniata</taxon>
        <taxon>Vertebrata</taxon>
        <taxon>Euteleostomi</taxon>
        <taxon>Actinopterygii</taxon>
        <taxon>Neopterygii</taxon>
        <taxon>Teleostei</taxon>
        <taxon>Clupei</taxon>
        <taxon>Clupeiformes</taxon>
        <taxon>Clupeoidei</taxon>
        <taxon>Clupeidae</taxon>
        <taxon>Clupea</taxon>
    </lineage>
</organism>
<name>A0A6P3WDI9_CLUHA</name>
<feature type="binding site" evidence="4">
    <location>
        <position position="117"/>
    </location>
    <ligand>
        <name>substrate</name>
    </ligand>
</feature>
<dbReference type="GeneID" id="105911343"/>
<gene>
    <name evidence="8" type="primary">zgc:110782</name>
</gene>
<dbReference type="PRINTS" id="PR00069">
    <property type="entry name" value="ALDKETRDTASE"/>
</dbReference>
<dbReference type="InterPro" id="IPR018170">
    <property type="entry name" value="Aldo/ket_reductase_CS"/>
</dbReference>
<evidence type="ECO:0000313" key="8">
    <source>
        <dbReference type="RefSeq" id="XP_012695593.2"/>
    </source>
</evidence>
<dbReference type="FunFam" id="3.20.20.100:FF:000002">
    <property type="entry name" value="2,5-diketo-D-gluconic acid reductase A"/>
    <property type="match status" value="1"/>
</dbReference>
<dbReference type="Pfam" id="PF00248">
    <property type="entry name" value="Aldo_ket_red"/>
    <property type="match status" value="1"/>
</dbReference>
<dbReference type="InterPro" id="IPR036812">
    <property type="entry name" value="NAD(P)_OxRdtase_dom_sf"/>
</dbReference>
<accession>A0A6P3WDI9</accession>
<protein>
    <submittedName>
        <fullName evidence="8">Uncharacterized oxidoreductase Mvan_2161</fullName>
    </submittedName>
</protein>
<evidence type="ECO:0000256" key="4">
    <source>
        <dbReference type="PIRSR" id="PIRSR000097-2"/>
    </source>
</evidence>
<dbReference type="Gene3D" id="3.20.20.100">
    <property type="entry name" value="NADP-dependent oxidoreductase domain"/>
    <property type="match status" value="1"/>
</dbReference>
<keyword evidence="2" id="KW-0560">Oxidoreductase</keyword>
<feature type="active site" description="Proton donor" evidence="3">
    <location>
        <position position="56"/>
    </location>
</feature>
<dbReference type="InterPro" id="IPR020471">
    <property type="entry name" value="AKR"/>
</dbReference>
<dbReference type="PROSITE" id="PS00062">
    <property type="entry name" value="ALDOKETO_REDUCTASE_2"/>
    <property type="match status" value="1"/>
</dbReference>
<evidence type="ECO:0000256" key="1">
    <source>
        <dbReference type="ARBA" id="ARBA00007905"/>
    </source>
</evidence>
<dbReference type="PANTHER" id="PTHR43827:SF11">
    <property type="entry name" value="GLYOXAL REDUCTASE-LIKE"/>
    <property type="match status" value="1"/>
</dbReference>
<dbReference type="OrthoDB" id="416253at2759"/>
<dbReference type="RefSeq" id="XP_012695593.2">
    <property type="nucleotide sequence ID" value="XM_012840139.3"/>
</dbReference>
<dbReference type="PANTHER" id="PTHR43827">
    <property type="entry name" value="2,5-DIKETO-D-GLUCONIC ACID REDUCTASE"/>
    <property type="match status" value="1"/>
</dbReference>
<feature type="site" description="Lowers pKa of active site Tyr" evidence="5">
    <location>
        <position position="85"/>
    </location>
</feature>
<dbReference type="CDD" id="cd19136">
    <property type="entry name" value="AKR_DrGR-like"/>
    <property type="match status" value="1"/>
</dbReference>
<dbReference type="InterPro" id="IPR023210">
    <property type="entry name" value="NADP_OxRdtase_dom"/>
</dbReference>
<evidence type="ECO:0000256" key="3">
    <source>
        <dbReference type="PIRSR" id="PIRSR000097-1"/>
    </source>
</evidence>
<dbReference type="Proteomes" id="UP000515152">
    <property type="component" value="Chromosome 8"/>
</dbReference>
<evidence type="ECO:0000256" key="5">
    <source>
        <dbReference type="PIRSR" id="PIRSR000097-3"/>
    </source>
</evidence>
<dbReference type="AlphaFoldDB" id="A0A6P3WDI9"/>
<dbReference type="KEGG" id="char:105911343"/>
<reference evidence="8" key="1">
    <citation type="submission" date="2025-08" db="UniProtKB">
        <authorList>
            <consortium name="RefSeq"/>
        </authorList>
    </citation>
    <scope>IDENTIFICATION</scope>
</reference>
<evidence type="ECO:0000313" key="7">
    <source>
        <dbReference type="Proteomes" id="UP000515152"/>
    </source>
</evidence>
<comment type="similarity">
    <text evidence="1">Belongs to the aldo/keto reductase family.</text>
</comment>
<evidence type="ECO:0000259" key="6">
    <source>
        <dbReference type="Pfam" id="PF00248"/>
    </source>
</evidence>
<evidence type="ECO:0000256" key="2">
    <source>
        <dbReference type="ARBA" id="ARBA00023002"/>
    </source>
</evidence>
<dbReference type="GO" id="GO:0016616">
    <property type="term" value="F:oxidoreductase activity, acting on the CH-OH group of donors, NAD or NADP as acceptor"/>
    <property type="evidence" value="ECO:0007669"/>
    <property type="project" value="UniProtKB-ARBA"/>
</dbReference>
<dbReference type="SUPFAM" id="SSF51430">
    <property type="entry name" value="NAD(P)-linked oxidoreductase"/>
    <property type="match status" value="1"/>
</dbReference>
<feature type="domain" description="NADP-dependent oxidoreductase" evidence="6">
    <location>
        <begin position="23"/>
        <end position="277"/>
    </location>
</feature>
<keyword evidence="7" id="KW-1185">Reference proteome</keyword>
<dbReference type="PIRSF" id="PIRSF000097">
    <property type="entry name" value="AKR"/>
    <property type="match status" value="1"/>
</dbReference>